<sequence length="167" mass="17502">MTSQTLNYTRRDTLRLAALALTASVASCATPPARVSKTPASDQTASALPLVNALRAKNGLPPLKIDTAAGAAAVYQARRMADAGKMEHLIGIGDDFGKRVKASGVKLPAAENIAEGQRDVNAAVTAWINSPKHLHNMLGKYDGLGVALAYTPSSGDKPYWSMVLSSN</sequence>
<feature type="signal peptide" evidence="1">
    <location>
        <begin position="1"/>
        <end position="29"/>
    </location>
</feature>
<protein>
    <submittedName>
        <fullName evidence="3">Uncharacterized conserved protein YkwD, contains CAP (CSP/antigen 5/PR1) domain</fullName>
    </submittedName>
</protein>
<dbReference type="OrthoDB" id="9811255at2"/>
<feature type="domain" description="SCP" evidence="2">
    <location>
        <begin position="50"/>
        <end position="161"/>
    </location>
</feature>
<dbReference type="Proteomes" id="UP000199435">
    <property type="component" value="Unassembled WGS sequence"/>
</dbReference>
<dbReference type="PANTHER" id="PTHR31157">
    <property type="entry name" value="SCP DOMAIN-CONTAINING PROTEIN"/>
    <property type="match status" value="1"/>
</dbReference>
<keyword evidence="1" id="KW-0732">Signal</keyword>
<accession>A0A1C3TW01</accession>
<reference evidence="4" key="1">
    <citation type="submission" date="2016-08" db="EMBL/GenBank/DDBJ databases">
        <authorList>
            <person name="Varghese N."/>
            <person name="Submissions Spin"/>
        </authorList>
    </citation>
    <scope>NUCLEOTIDE SEQUENCE [LARGE SCALE GENOMIC DNA]</scope>
    <source>
        <strain evidence="4">HAMBI 2971</strain>
    </source>
</reference>
<gene>
    <name evidence="3" type="ORF">GA0061102_100172</name>
</gene>
<evidence type="ECO:0000313" key="3">
    <source>
        <dbReference type="EMBL" id="SCB07401.1"/>
    </source>
</evidence>
<keyword evidence="4" id="KW-1185">Reference proteome</keyword>
<dbReference type="RefSeq" id="WP_092842979.1">
    <property type="nucleotide sequence ID" value="NZ_FMAH01000001.1"/>
</dbReference>
<feature type="chain" id="PRO_5008682456" evidence="1">
    <location>
        <begin position="30"/>
        <end position="167"/>
    </location>
</feature>
<dbReference type="SUPFAM" id="SSF55797">
    <property type="entry name" value="PR-1-like"/>
    <property type="match status" value="1"/>
</dbReference>
<dbReference type="STRING" id="411945.GA0061102_100172"/>
<dbReference type="EMBL" id="FMAH01000001">
    <property type="protein sequence ID" value="SCB07401.1"/>
    <property type="molecule type" value="Genomic_DNA"/>
</dbReference>
<evidence type="ECO:0000259" key="2">
    <source>
        <dbReference type="Pfam" id="PF00188"/>
    </source>
</evidence>
<dbReference type="InterPro" id="IPR014044">
    <property type="entry name" value="CAP_dom"/>
</dbReference>
<proteinExistence type="predicted"/>
<dbReference type="PANTHER" id="PTHR31157:SF1">
    <property type="entry name" value="SCP DOMAIN-CONTAINING PROTEIN"/>
    <property type="match status" value="1"/>
</dbReference>
<dbReference type="Gene3D" id="3.40.33.10">
    <property type="entry name" value="CAP"/>
    <property type="match status" value="1"/>
</dbReference>
<dbReference type="CDD" id="cd05379">
    <property type="entry name" value="CAP_bacterial"/>
    <property type="match status" value="1"/>
</dbReference>
<dbReference type="Pfam" id="PF00188">
    <property type="entry name" value="CAP"/>
    <property type="match status" value="1"/>
</dbReference>
<evidence type="ECO:0000313" key="4">
    <source>
        <dbReference type="Proteomes" id="UP000199435"/>
    </source>
</evidence>
<evidence type="ECO:0000256" key="1">
    <source>
        <dbReference type="SAM" id="SignalP"/>
    </source>
</evidence>
<organism evidence="3 4">
    <name type="scientific">Rhizobium miluonense</name>
    <dbReference type="NCBI Taxonomy" id="411945"/>
    <lineage>
        <taxon>Bacteria</taxon>
        <taxon>Pseudomonadati</taxon>
        <taxon>Pseudomonadota</taxon>
        <taxon>Alphaproteobacteria</taxon>
        <taxon>Hyphomicrobiales</taxon>
        <taxon>Rhizobiaceae</taxon>
        <taxon>Rhizobium/Agrobacterium group</taxon>
        <taxon>Rhizobium</taxon>
    </lineage>
</organism>
<dbReference type="AlphaFoldDB" id="A0A1C3TW01"/>
<name>A0A1C3TW01_9HYPH</name>
<dbReference type="InterPro" id="IPR035940">
    <property type="entry name" value="CAP_sf"/>
</dbReference>